<dbReference type="Gene3D" id="3.40.720.10">
    <property type="entry name" value="Alkaline Phosphatase, subunit A"/>
    <property type="match status" value="1"/>
</dbReference>
<keyword evidence="6" id="KW-0732">Signal</keyword>
<evidence type="ECO:0000256" key="3">
    <source>
        <dbReference type="ARBA" id="ARBA00022801"/>
    </source>
</evidence>
<dbReference type="EMBL" id="HBHK01000201">
    <property type="protein sequence ID" value="CAD9661834.1"/>
    <property type="molecule type" value="Transcribed_RNA"/>
</dbReference>
<dbReference type="Pfam" id="PF14707">
    <property type="entry name" value="Sulfatase_C"/>
    <property type="match status" value="1"/>
</dbReference>
<dbReference type="PROSITE" id="PS00523">
    <property type="entry name" value="SULFATASE_1"/>
    <property type="match status" value="1"/>
</dbReference>
<dbReference type="InterPro" id="IPR050738">
    <property type="entry name" value="Sulfatase"/>
</dbReference>
<dbReference type="InterPro" id="IPR017850">
    <property type="entry name" value="Alkaline_phosphatase_core_sf"/>
</dbReference>
<keyword evidence="5" id="KW-0472">Membrane</keyword>
<dbReference type="AlphaFoldDB" id="A0A7S2R6I7"/>
<keyword evidence="4" id="KW-0106">Calcium</keyword>
<evidence type="ECO:0000259" key="7">
    <source>
        <dbReference type="Pfam" id="PF00884"/>
    </source>
</evidence>
<feature type="domain" description="Sulfatase N-terminal" evidence="7">
    <location>
        <begin position="19"/>
        <end position="388"/>
    </location>
</feature>
<feature type="transmembrane region" description="Helical" evidence="5">
    <location>
        <begin position="197"/>
        <end position="219"/>
    </location>
</feature>
<gene>
    <name evidence="8" type="ORF">QSP1433_LOCUS115</name>
</gene>
<name>A0A7S2R6I7_9STRA</name>
<evidence type="ECO:0000256" key="2">
    <source>
        <dbReference type="ARBA" id="ARBA00022723"/>
    </source>
</evidence>
<dbReference type="PANTHER" id="PTHR42693">
    <property type="entry name" value="ARYLSULFATASE FAMILY MEMBER"/>
    <property type="match status" value="1"/>
</dbReference>
<dbReference type="GO" id="GO:0004065">
    <property type="term" value="F:arylsulfatase activity"/>
    <property type="evidence" value="ECO:0007669"/>
    <property type="project" value="TreeGrafter"/>
</dbReference>
<dbReference type="Gene3D" id="3.30.1120.10">
    <property type="match status" value="1"/>
</dbReference>
<comment type="similarity">
    <text evidence="1">Belongs to the sulfatase family.</text>
</comment>
<dbReference type="Gene3D" id="1.10.287.550">
    <property type="entry name" value="Helix hairpin bin"/>
    <property type="match status" value="1"/>
</dbReference>
<dbReference type="SUPFAM" id="SSF53649">
    <property type="entry name" value="Alkaline phosphatase-like"/>
    <property type="match status" value="1"/>
</dbReference>
<organism evidence="8">
    <name type="scientific">Mucochytrium quahogii</name>
    <dbReference type="NCBI Taxonomy" id="96639"/>
    <lineage>
        <taxon>Eukaryota</taxon>
        <taxon>Sar</taxon>
        <taxon>Stramenopiles</taxon>
        <taxon>Bigyra</taxon>
        <taxon>Labyrinthulomycetes</taxon>
        <taxon>Thraustochytrida</taxon>
        <taxon>Thraustochytriidae</taxon>
        <taxon>Mucochytrium</taxon>
    </lineage>
</organism>
<protein>
    <recommendedName>
        <fullName evidence="7">Sulfatase N-terminal domain-containing protein</fullName>
    </recommendedName>
</protein>
<evidence type="ECO:0000256" key="1">
    <source>
        <dbReference type="ARBA" id="ARBA00008779"/>
    </source>
</evidence>
<keyword evidence="5" id="KW-1133">Transmembrane helix</keyword>
<accession>A0A7S2R6I7</accession>
<sequence>MFVLVGLLLQLLLQHAAGNVVVFLVDDLGYGDLGCYGNESVDSMSIDRLAAGGVLFSQWLSASSICTPSRGALLTGRLPVRLGLASSDYKRRVFHPTSPTGLPHSEVTLAEVLRDRGGYMTHISGKWHLGLGDYLPTSHGFDHFYGLGLTNVQSCMKDKSIYRQRYLWLFILENTYAVWLSLLLIVCGAWYFGYGFWLWFVCVVLLFCGVVHFVGTYTFMNRGNCVLYRDRDIVQQPVELYNLTQRLTYDAVGFIESAVAKGSPFFLFMSYAKVHTALFNIESFGEINYLNNIRELDWSVGKILHTLEKVGVENDTLVWFTSDNGPFKERFEEGGSSGPLRGAKGQIYEGGIRVPGIVRYPSRFSGGVARRQPVSSMDIFPTTLDLLNLTYEQSNLDGKSLADMLLGRQVESPHKVMFHYCGEELAAVRFDGRYKIVFATPNWELGLECCPSASMCGCSGAGNQT</sequence>
<evidence type="ECO:0000256" key="6">
    <source>
        <dbReference type="SAM" id="SignalP"/>
    </source>
</evidence>
<keyword evidence="3" id="KW-0378">Hydrolase</keyword>
<keyword evidence="5" id="KW-0812">Transmembrane</keyword>
<feature type="signal peptide" evidence="6">
    <location>
        <begin position="1"/>
        <end position="18"/>
    </location>
</feature>
<dbReference type="InterPro" id="IPR000917">
    <property type="entry name" value="Sulfatase_N"/>
</dbReference>
<feature type="chain" id="PRO_5031371617" description="Sulfatase N-terminal domain-containing protein" evidence="6">
    <location>
        <begin position="19"/>
        <end position="465"/>
    </location>
</feature>
<keyword evidence="2" id="KW-0479">Metal-binding</keyword>
<evidence type="ECO:0000313" key="8">
    <source>
        <dbReference type="EMBL" id="CAD9661834.1"/>
    </source>
</evidence>
<feature type="transmembrane region" description="Helical" evidence="5">
    <location>
        <begin position="166"/>
        <end position="191"/>
    </location>
</feature>
<dbReference type="PANTHER" id="PTHR42693:SF49">
    <property type="entry name" value="SULFATASE N-TERMINAL DOMAIN-CONTAINING PROTEIN"/>
    <property type="match status" value="1"/>
</dbReference>
<dbReference type="PROSITE" id="PS00149">
    <property type="entry name" value="SULFATASE_2"/>
    <property type="match status" value="1"/>
</dbReference>
<reference evidence="8" key="1">
    <citation type="submission" date="2021-01" db="EMBL/GenBank/DDBJ databases">
        <authorList>
            <person name="Corre E."/>
            <person name="Pelletier E."/>
            <person name="Niang G."/>
            <person name="Scheremetjew M."/>
            <person name="Finn R."/>
            <person name="Kale V."/>
            <person name="Holt S."/>
            <person name="Cochrane G."/>
            <person name="Meng A."/>
            <person name="Brown T."/>
            <person name="Cohen L."/>
        </authorList>
    </citation>
    <scope>NUCLEOTIDE SEQUENCE</scope>
    <source>
        <strain evidence="8">NY070348D</strain>
    </source>
</reference>
<proteinExistence type="inferred from homology"/>
<dbReference type="Pfam" id="PF00884">
    <property type="entry name" value="Sulfatase"/>
    <property type="match status" value="1"/>
</dbReference>
<dbReference type="InterPro" id="IPR024607">
    <property type="entry name" value="Sulfatase_CS"/>
</dbReference>
<dbReference type="GO" id="GO:0046872">
    <property type="term" value="F:metal ion binding"/>
    <property type="evidence" value="ECO:0007669"/>
    <property type="project" value="UniProtKB-KW"/>
</dbReference>
<evidence type="ECO:0000256" key="5">
    <source>
        <dbReference type="SAM" id="Phobius"/>
    </source>
</evidence>
<evidence type="ECO:0000256" key="4">
    <source>
        <dbReference type="ARBA" id="ARBA00022837"/>
    </source>
</evidence>